<evidence type="ECO:0000259" key="1">
    <source>
        <dbReference type="Pfam" id="PF07693"/>
    </source>
</evidence>
<dbReference type="Proteomes" id="UP000630660">
    <property type="component" value="Unassembled WGS sequence"/>
</dbReference>
<dbReference type="Pfam" id="PF07693">
    <property type="entry name" value="KAP_NTPase"/>
    <property type="match status" value="1"/>
</dbReference>
<dbReference type="PANTHER" id="PTHR22674:SF6">
    <property type="entry name" value="NTPASE KAP FAMILY P-LOOP DOMAIN-CONTAINING PROTEIN 1"/>
    <property type="match status" value="1"/>
</dbReference>
<dbReference type="InterPro" id="IPR011646">
    <property type="entry name" value="KAP_P-loop"/>
</dbReference>
<dbReference type="EMBL" id="WJKJ01000239">
    <property type="protein sequence ID" value="MBD3364975.1"/>
    <property type="molecule type" value="Genomic_DNA"/>
</dbReference>
<name>A0A9D5KB89_UNCW3</name>
<protein>
    <recommendedName>
        <fullName evidence="1">KAP NTPase domain-containing protein</fullName>
    </recommendedName>
</protein>
<dbReference type="InterPro" id="IPR052754">
    <property type="entry name" value="NTPase_KAP_P-loop"/>
</dbReference>
<dbReference type="Gene3D" id="3.40.50.300">
    <property type="entry name" value="P-loop containing nucleotide triphosphate hydrolases"/>
    <property type="match status" value="1"/>
</dbReference>
<gene>
    <name evidence="2" type="ORF">GF359_07145</name>
</gene>
<organism evidence="2 3">
    <name type="scientific">candidate division WOR-3 bacterium</name>
    <dbReference type="NCBI Taxonomy" id="2052148"/>
    <lineage>
        <taxon>Bacteria</taxon>
        <taxon>Bacteria division WOR-3</taxon>
    </lineage>
</organism>
<proteinExistence type="predicted"/>
<sequence>MKDSSNPITINYFRHSEIKTIEEDKFGFEDLISKFVNDLQATKPPYVIAVTGEWGVGKSSFLDCLKQGIKGGDNLEVIGRIELWKFSERMDLSLALVSAVIDHFGGLKSKIKNTGKKLLETLDTLLSSTTIGIPGFLSFKPSGGKIYNIWKRAEKELHEEFEVLVSRCLNDKKKTKLVVLIDDLDRCLPDKALQFLENLRFFFNSERVIFVVALDEVVIADAITARFGKDTEVDGYWYLEKLVDRWFRIPIPDDDKIKSFLIQKYTSLVEQEAPKEYKQMLDDMWSGSKLDIIRSSKNPRRVISTLQRMVEFALKFEEPEFRKYVFYDLPFFILKGVAPLLYQYGKQDGQLIVDFAESTPMARDRLNFRYGEQLQSFYLKKDIQYICQQIRGCVTGDSLFQSEEIEIQQLLRTYDFEENPMTIYMVGRRR</sequence>
<feature type="domain" description="KAP NTPase" evidence="1">
    <location>
        <begin position="32"/>
        <end position="309"/>
    </location>
</feature>
<dbReference type="SUPFAM" id="SSF52540">
    <property type="entry name" value="P-loop containing nucleoside triphosphate hydrolases"/>
    <property type="match status" value="1"/>
</dbReference>
<dbReference type="PANTHER" id="PTHR22674">
    <property type="entry name" value="NTPASE, KAP FAMILY P-LOOP DOMAIN-CONTAINING 1"/>
    <property type="match status" value="1"/>
</dbReference>
<dbReference type="InterPro" id="IPR027417">
    <property type="entry name" value="P-loop_NTPase"/>
</dbReference>
<dbReference type="AlphaFoldDB" id="A0A9D5KB89"/>
<evidence type="ECO:0000313" key="2">
    <source>
        <dbReference type="EMBL" id="MBD3364975.1"/>
    </source>
</evidence>
<accession>A0A9D5KB89</accession>
<reference evidence="2" key="1">
    <citation type="submission" date="2019-11" db="EMBL/GenBank/DDBJ databases">
        <title>Microbial mats filling the niche in hypersaline microbial mats.</title>
        <authorList>
            <person name="Wong H.L."/>
            <person name="Macleod F.I."/>
            <person name="White R.A. III"/>
            <person name="Burns B.P."/>
        </authorList>
    </citation>
    <scope>NUCLEOTIDE SEQUENCE</scope>
    <source>
        <strain evidence="2">Bin_327</strain>
    </source>
</reference>
<evidence type="ECO:0000313" key="3">
    <source>
        <dbReference type="Proteomes" id="UP000630660"/>
    </source>
</evidence>
<comment type="caution">
    <text evidence="2">The sequence shown here is derived from an EMBL/GenBank/DDBJ whole genome shotgun (WGS) entry which is preliminary data.</text>
</comment>